<dbReference type="GO" id="GO:0030295">
    <property type="term" value="F:protein kinase activator activity"/>
    <property type="evidence" value="ECO:0007669"/>
    <property type="project" value="TreeGrafter"/>
</dbReference>
<feature type="domain" description="Phytochrome chromophore attachment site" evidence="15">
    <location>
        <begin position="175"/>
        <end position="334"/>
    </location>
</feature>
<dbReference type="InterPro" id="IPR036890">
    <property type="entry name" value="HATPase_C_sf"/>
</dbReference>
<dbReference type="InterPro" id="IPR013515">
    <property type="entry name" value="Phytochrome_cen-reg"/>
</dbReference>
<dbReference type="InterPro" id="IPR013654">
    <property type="entry name" value="PAS_2"/>
</dbReference>
<keyword evidence="6" id="KW-0597">Phosphoprotein</keyword>
<dbReference type="SUPFAM" id="SSF47384">
    <property type="entry name" value="Homodimeric domain of signal transducing histidine kinase"/>
    <property type="match status" value="1"/>
</dbReference>
<dbReference type="Pfam" id="PF00512">
    <property type="entry name" value="HisKA"/>
    <property type="match status" value="1"/>
</dbReference>
<dbReference type="PRINTS" id="PR00344">
    <property type="entry name" value="BCTRLSENSOR"/>
</dbReference>
<evidence type="ECO:0000256" key="5">
    <source>
        <dbReference type="ARBA" id="ARBA00022543"/>
    </source>
</evidence>
<evidence type="ECO:0000256" key="9">
    <source>
        <dbReference type="ARBA" id="ARBA00022777"/>
    </source>
</evidence>
<dbReference type="Pfam" id="PF00360">
    <property type="entry name" value="PHY"/>
    <property type="match status" value="1"/>
</dbReference>
<keyword evidence="12" id="KW-0675">Receptor</keyword>
<comment type="similarity">
    <text evidence="3">In the N-terminal section; belongs to the phytochrome family.</text>
</comment>
<evidence type="ECO:0000256" key="8">
    <source>
        <dbReference type="ARBA" id="ARBA00022679"/>
    </source>
</evidence>
<dbReference type="Pfam" id="PF01590">
    <property type="entry name" value="GAF"/>
    <property type="match status" value="1"/>
</dbReference>
<dbReference type="Gene3D" id="3.30.450.270">
    <property type="match status" value="1"/>
</dbReference>
<dbReference type="EMBL" id="CP073249">
    <property type="protein sequence ID" value="QUF05544.1"/>
    <property type="molecule type" value="Genomic_DNA"/>
</dbReference>
<evidence type="ECO:0000256" key="10">
    <source>
        <dbReference type="ARBA" id="ARBA00022991"/>
    </source>
</evidence>
<organism evidence="17 18">
    <name type="scientific">Actinosynnema pretiosum subsp. pretiosum</name>
    <dbReference type="NCBI Taxonomy" id="103721"/>
    <lineage>
        <taxon>Bacteria</taxon>
        <taxon>Bacillati</taxon>
        <taxon>Actinomycetota</taxon>
        <taxon>Actinomycetes</taxon>
        <taxon>Pseudonocardiales</taxon>
        <taxon>Pseudonocardiaceae</taxon>
        <taxon>Actinosynnema</taxon>
    </lineage>
</organism>
<dbReference type="Gene3D" id="3.30.450.40">
    <property type="match status" value="1"/>
</dbReference>
<dbReference type="SMART" id="SM00388">
    <property type="entry name" value="HisKA"/>
    <property type="match status" value="1"/>
</dbReference>
<dbReference type="Gene3D" id="3.30.450.20">
    <property type="entry name" value="PAS domain"/>
    <property type="match status" value="1"/>
</dbReference>
<keyword evidence="5" id="KW-0600">Photoreceptor protein</keyword>
<dbReference type="InterPro" id="IPR004358">
    <property type="entry name" value="Sig_transdc_His_kin-like_C"/>
</dbReference>
<dbReference type="GO" id="GO:0006355">
    <property type="term" value="P:regulation of DNA-templated transcription"/>
    <property type="evidence" value="ECO:0007669"/>
    <property type="project" value="InterPro"/>
</dbReference>
<dbReference type="SUPFAM" id="SSF55874">
    <property type="entry name" value="ATPase domain of HSP90 chaperone/DNA topoisomerase II/histidine kinase"/>
    <property type="match status" value="1"/>
</dbReference>
<dbReference type="GO" id="GO:0000156">
    <property type="term" value="F:phosphorelay response regulator activity"/>
    <property type="evidence" value="ECO:0007669"/>
    <property type="project" value="TreeGrafter"/>
</dbReference>
<name>A0AA45L8F4_9PSEU</name>
<dbReference type="SUPFAM" id="SSF55781">
    <property type="entry name" value="GAF domain-like"/>
    <property type="match status" value="2"/>
</dbReference>
<dbReference type="SMART" id="SM00065">
    <property type="entry name" value="GAF"/>
    <property type="match status" value="1"/>
</dbReference>
<dbReference type="Gene3D" id="3.30.565.10">
    <property type="entry name" value="Histidine kinase-like ATPase, C-terminal domain"/>
    <property type="match status" value="1"/>
</dbReference>
<dbReference type="GO" id="GO:0000155">
    <property type="term" value="F:phosphorelay sensor kinase activity"/>
    <property type="evidence" value="ECO:0007669"/>
    <property type="project" value="InterPro"/>
</dbReference>
<dbReference type="InterPro" id="IPR016132">
    <property type="entry name" value="Phyto_chromo_attachment"/>
</dbReference>
<comment type="subcellular location">
    <subcellularLocation>
        <location evidence="2">Cell membrane</location>
    </subcellularLocation>
</comment>
<keyword evidence="8" id="KW-0808">Transferase</keyword>
<dbReference type="InterPro" id="IPR043150">
    <property type="entry name" value="Phytochrome_PHY_sf"/>
</dbReference>
<dbReference type="GO" id="GO:0009881">
    <property type="term" value="F:photoreceptor activity"/>
    <property type="evidence" value="ECO:0007669"/>
    <property type="project" value="UniProtKB-KW"/>
</dbReference>
<dbReference type="InterPro" id="IPR036097">
    <property type="entry name" value="HisK_dim/P_sf"/>
</dbReference>
<dbReference type="SUPFAM" id="SSF55785">
    <property type="entry name" value="PYP-like sensor domain (PAS domain)"/>
    <property type="match status" value="1"/>
</dbReference>
<dbReference type="Pfam" id="PF08446">
    <property type="entry name" value="PAS_2"/>
    <property type="match status" value="1"/>
</dbReference>
<evidence type="ECO:0000256" key="13">
    <source>
        <dbReference type="ARBA" id="ARBA00039401"/>
    </source>
</evidence>
<evidence type="ECO:0000256" key="12">
    <source>
        <dbReference type="ARBA" id="ARBA00023170"/>
    </source>
</evidence>
<dbReference type="GO" id="GO:0005886">
    <property type="term" value="C:plasma membrane"/>
    <property type="evidence" value="ECO:0007669"/>
    <property type="project" value="UniProtKB-SubCell"/>
</dbReference>
<evidence type="ECO:0000256" key="1">
    <source>
        <dbReference type="ARBA" id="ARBA00000085"/>
    </source>
</evidence>
<dbReference type="InterPro" id="IPR003594">
    <property type="entry name" value="HATPase_dom"/>
</dbReference>
<dbReference type="PROSITE" id="PS50046">
    <property type="entry name" value="PHYTOCHROME_2"/>
    <property type="match status" value="1"/>
</dbReference>
<feature type="region of interest" description="Disordered" evidence="14">
    <location>
        <begin position="752"/>
        <end position="787"/>
    </location>
</feature>
<dbReference type="InterPro" id="IPR003661">
    <property type="entry name" value="HisK_dim/P_dom"/>
</dbReference>
<reference evidence="17" key="1">
    <citation type="submission" date="2021-04" db="EMBL/GenBank/DDBJ databases">
        <title>Genomic sequence of Actinosynnema pretiosum subsp. pretiosum ATCC 31280 (C-14919).</title>
        <authorList>
            <person name="Bai L."/>
            <person name="Wang X."/>
            <person name="Xiao Y."/>
        </authorList>
    </citation>
    <scope>NUCLEOTIDE SEQUENCE</scope>
    <source>
        <strain evidence="17">ATCC 31280</strain>
    </source>
</reference>
<evidence type="ECO:0000313" key="18">
    <source>
        <dbReference type="Proteomes" id="UP000677152"/>
    </source>
</evidence>
<evidence type="ECO:0000256" key="7">
    <source>
        <dbReference type="ARBA" id="ARBA00022606"/>
    </source>
</evidence>
<dbReference type="Gene3D" id="1.10.287.130">
    <property type="match status" value="1"/>
</dbReference>
<sequence>MTTGGDACARGGDTPEEPASSWLPGARDLAAEAESGAAFDLSVCLNEPIHRLGGIQSYGALLAVGADGLIEVASTTCGPIIGREPGDLVGSALEALVGTEGVAAVDATLGAPTGDRGLLSLAVPEGGREFDVTVYRADGRVVLELEPPTSERPFAFSRFYPAVRAALTRLQHGRTVEDVCAAAVAEIRALTGYDRVVAYRFEGPGGPGEVIAESVSDELEPWLGLWFPATDIPPQARRLYERNWIRVIQDVDDETAALVPPALPGTSEPLDLSDSTLRTVSPFHLEYLRNIGVTSSMSVSLLHEGELWGLIACHGLRPRRLGAEVRAACEFFGVTLSLQLAALQEAQASHGRNGARTALSRLVGGLEADVVRSVLESSALLAELIPADAVVLRLNGVAVPAPDSPHPPGQAALDALWAALPPLRAGQVWAVESLVEHDPALAWCAEELSGALVLALDGEDELVAWTRRERRASRTWATNPDEPVRLGPHGERLTPRGSSAVYRAVARGRCLPWTAADEAVAVEFGHAVTTVALRHTTHLTGLNDELRRVNADLDTFTHVAAHEMKEPLRGISNAAAFIGEDAGEALDEVTVRRLGTIQALAHRMDELINSLLHFAQLGQADLRRVWVDLRGACERALEIAGPRLEERAVSISLPPTGTMVSADADRLQEVLVNLLVNAAKYAREEQGRTVEVGLTGDRVVYVRDNGIGIPTALQREVFRLFRRLHPRGAYGGGHGAGLAIVERIVSRHGGALTLDSEPGVGTTVRFTLGPEPDPEPEPAPEPNQDES</sequence>
<dbReference type="GO" id="GO:0009584">
    <property type="term" value="P:detection of visible light"/>
    <property type="evidence" value="ECO:0007669"/>
    <property type="project" value="InterPro"/>
</dbReference>
<keyword evidence="9" id="KW-0418">Kinase</keyword>
<feature type="region of interest" description="Disordered" evidence="14">
    <location>
        <begin position="1"/>
        <end position="21"/>
    </location>
</feature>
<dbReference type="InterPro" id="IPR029016">
    <property type="entry name" value="GAF-like_dom_sf"/>
</dbReference>
<dbReference type="InterPro" id="IPR035965">
    <property type="entry name" value="PAS-like_dom_sf"/>
</dbReference>
<evidence type="ECO:0000256" key="3">
    <source>
        <dbReference type="ARBA" id="ARBA00006402"/>
    </source>
</evidence>
<evidence type="ECO:0000259" key="16">
    <source>
        <dbReference type="PROSITE" id="PS50109"/>
    </source>
</evidence>
<evidence type="ECO:0000256" key="11">
    <source>
        <dbReference type="ARBA" id="ARBA00023012"/>
    </source>
</evidence>
<dbReference type="CDD" id="cd00082">
    <property type="entry name" value="HisKA"/>
    <property type="match status" value="1"/>
</dbReference>
<dbReference type="PANTHER" id="PTHR42878:SF15">
    <property type="entry name" value="BACTERIOPHYTOCHROME"/>
    <property type="match status" value="1"/>
</dbReference>
<keyword evidence="7" id="KW-0716">Sensory transduction</keyword>
<keyword evidence="11" id="KW-0902">Two-component regulatory system</keyword>
<gene>
    <name evidence="17" type="ORF">KCV87_05450</name>
</gene>
<dbReference type="PROSITE" id="PS50109">
    <property type="entry name" value="HIS_KIN"/>
    <property type="match status" value="1"/>
</dbReference>
<dbReference type="Proteomes" id="UP000677152">
    <property type="component" value="Chromosome"/>
</dbReference>
<dbReference type="InterPro" id="IPR003018">
    <property type="entry name" value="GAF"/>
</dbReference>
<evidence type="ECO:0000313" key="17">
    <source>
        <dbReference type="EMBL" id="QUF05544.1"/>
    </source>
</evidence>
<evidence type="ECO:0000256" key="4">
    <source>
        <dbReference type="ARBA" id="ARBA00012438"/>
    </source>
</evidence>
<dbReference type="InterPro" id="IPR050351">
    <property type="entry name" value="BphY/WalK/GraS-like"/>
</dbReference>
<protein>
    <recommendedName>
        <fullName evidence="13">Sensor-like histidine kinase SenX3</fullName>
        <ecNumber evidence="4">2.7.13.3</ecNumber>
    </recommendedName>
</protein>
<keyword evidence="10" id="KW-0157">Chromophore</keyword>
<comment type="catalytic activity">
    <reaction evidence="1">
        <text>ATP + protein L-histidine = ADP + protein N-phospho-L-histidine.</text>
        <dbReference type="EC" id="2.7.13.3"/>
    </reaction>
</comment>
<dbReference type="InterPro" id="IPR005467">
    <property type="entry name" value="His_kinase_dom"/>
</dbReference>
<evidence type="ECO:0000256" key="14">
    <source>
        <dbReference type="SAM" id="MobiDB-lite"/>
    </source>
</evidence>
<evidence type="ECO:0000256" key="6">
    <source>
        <dbReference type="ARBA" id="ARBA00022553"/>
    </source>
</evidence>
<dbReference type="SMART" id="SM00387">
    <property type="entry name" value="HATPase_c"/>
    <property type="match status" value="1"/>
</dbReference>
<dbReference type="GO" id="GO:0007234">
    <property type="term" value="P:osmosensory signaling via phosphorelay pathway"/>
    <property type="evidence" value="ECO:0007669"/>
    <property type="project" value="TreeGrafter"/>
</dbReference>
<evidence type="ECO:0000256" key="2">
    <source>
        <dbReference type="ARBA" id="ARBA00004236"/>
    </source>
</evidence>
<accession>A0AA45L8F4</accession>
<feature type="domain" description="Histidine kinase" evidence="16">
    <location>
        <begin position="559"/>
        <end position="772"/>
    </location>
</feature>
<dbReference type="PANTHER" id="PTHR42878">
    <property type="entry name" value="TWO-COMPONENT HISTIDINE KINASE"/>
    <property type="match status" value="1"/>
</dbReference>
<dbReference type="EC" id="2.7.13.3" evidence="4"/>
<evidence type="ECO:0000259" key="15">
    <source>
        <dbReference type="PROSITE" id="PS50046"/>
    </source>
</evidence>
<dbReference type="Pfam" id="PF02518">
    <property type="entry name" value="HATPase_c"/>
    <property type="match status" value="1"/>
</dbReference>
<feature type="compositionally biased region" description="Acidic residues" evidence="14">
    <location>
        <begin position="772"/>
        <end position="787"/>
    </location>
</feature>
<proteinExistence type="inferred from homology"/>
<dbReference type="AlphaFoldDB" id="A0AA45L8F4"/>